<dbReference type="InterPro" id="IPR000674">
    <property type="entry name" value="Ald_Oxase/Xan_DH_a/b"/>
</dbReference>
<name>A0A7C9KW84_9SPHN</name>
<dbReference type="InterPro" id="IPR037165">
    <property type="entry name" value="AldOxase/xan_DH_Mopterin-bd_sf"/>
</dbReference>
<dbReference type="Gene3D" id="3.30.365.10">
    <property type="entry name" value="Aldehyde oxidase/xanthine dehydrogenase, molybdopterin binding domain"/>
    <property type="match status" value="5"/>
</dbReference>
<proteinExistence type="predicted"/>
<dbReference type="InterPro" id="IPR006311">
    <property type="entry name" value="TAT_signal"/>
</dbReference>
<comment type="caution">
    <text evidence="2">The sequence shown here is derived from an EMBL/GenBank/DDBJ whole genome shotgun (WGS) entry which is preliminary data.</text>
</comment>
<dbReference type="EMBL" id="WIOL01000001">
    <property type="protein sequence ID" value="MQT15726.1"/>
    <property type="molecule type" value="Genomic_DNA"/>
</dbReference>
<evidence type="ECO:0000259" key="1">
    <source>
        <dbReference type="SMART" id="SM01008"/>
    </source>
</evidence>
<gene>
    <name evidence="2" type="ORF">F3168_00405</name>
</gene>
<evidence type="ECO:0000313" key="2">
    <source>
        <dbReference type="EMBL" id="MQT15726.1"/>
    </source>
</evidence>
<dbReference type="InterPro" id="IPR008274">
    <property type="entry name" value="AldOxase/xan_DH_MoCoBD1"/>
</dbReference>
<keyword evidence="3" id="KW-1185">Reference proteome</keyword>
<sequence>MNAIVSRRALLQVSAGAGGALLLGFPLGAAGADRFAPNAFIRLAPDGMVTLVMPQQEMGQGIHTAHSQILAEEFDIAWDRIALEQAPPDDLLYGGPRKRQGTGGSSSIRSGFVPVLRQAGADARALVVAAAAKGWGVDPASCRTQAGVVVHDATGRRATYGSLAATAATLPPPATPAPLKSPADFRLIGTSAKRLDSPAKLTGAATYGIDVRIPGAGVATLAMAPVIGGKVKTADAAAARAVPGVRQVVLLDDLVAVVGDHMWAAMKGVEALAVTWDDGDNAALDSAAIWTKLRADSNGAGVAAHSKGDAGKALASGGRIEADYELPFLAHAPMEPLNATVHVEPDRCTIWMGTQVQTRARAAAAAVLGLPPEKIILNNHMLGGAFGRRLDIDMVTNAVRIAQRVAEAGGGPVKIVWTREEDMRHDMYRPAYRNVMAATLEGGRVNGWSHRVAAGSVQARMSGQPPKDGLDRGNVEGATELLYDIPHQEVRYVRSEPVAVNVGYWRGVGPNNSIYAVECFIDELAARAGADPVAFRLAMLGNEPRAAAVLRLAADKAGWGQAPGARRGRGVAVQKAFGSYMAAVAEVSVAPDGSVKVDRITSAVDAGLVINPDTLVAQVEGGLLYGLTAVLHGDITVARGRVVESNFHEYLPLRIDAVPAIDVHIVAGPHDPGGIGEPGTTAVTPAVVNAIAAATGVRLRRLPVDPRLLKA</sequence>
<organism evidence="2 3">
    <name type="scientific">Sandarakinorhabdus fusca</name>
    <dbReference type="NCBI Taxonomy" id="1439888"/>
    <lineage>
        <taxon>Bacteria</taxon>
        <taxon>Pseudomonadati</taxon>
        <taxon>Pseudomonadota</taxon>
        <taxon>Alphaproteobacteria</taxon>
        <taxon>Sphingomonadales</taxon>
        <taxon>Sphingosinicellaceae</taxon>
        <taxon>Sandarakinorhabdus</taxon>
    </lineage>
</organism>
<accession>A0A7C9KW84</accession>
<dbReference type="InterPro" id="IPR052516">
    <property type="entry name" value="N-heterocyclic_Hydroxylase"/>
</dbReference>
<dbReference type="RefSeq" id="WP_152576198.1">
    <property type="nucleotide sequence ID" value="NZ_JAATJI010000001.1"/>
</dbReference>
<dbReference type="SUPFAM" id="SSF56003">
    <property type="entry name" value="Molybdenum cofactor-binding domain"/>
    <property type="match status" value="2"/>
</dbReference>
<dbReference type="Proteomes" id="UP000481327">
    <property type="component" value="Unassembled WGS sequence"/>
</dbReference>
<dbReference type="InterPro" id="IPR012368">
    <property type="entry name" value="OxRdtase_Mopterin-bd_su_IorB"/>
</dbReference>
<dbReference type="OrthoDB" id="9767994at2"/>
<dbReference type="PROSITE" id="PS51318">
    <property type="entry name" value="TAT"/>
    <property type="match status" value="1"/>
</dbReference>
<dbReference type="AlphaFoldDB" id="A0A7C9KW84"/>
<dbReference type="Pfam" id="PF02738">
    <property type="entry name" value="MoCoBD_1"/>
    <property type="match status" value="1"/>
</dbReference>
<dbReference type="GO" id="GO:0016491">
    <property type="term" value="F:oxidoreductase activity"/>
    <property type="evidence" value="ECO:0007669"/>
    <property type="project" value="InterPro"/>
</dbReference>
<dbReference type="SMART" id="SM01008">
    <property type="entry name" value="Ald_Xan_dh_C"/>
    <property type="match status" value="1"/>
</dbReference>
<dbReference type="Gene3D" id="3.90.1170.50">
    <property type="entry name" value="Aldehyde oxidase/xanthine dehydrogenase, a/b hammerhead"/>
    <property type="match status" value="1"/>
</dbReference>
<dbReference type="Pfam" id="PF20256">
    <property type="entry name" value="MoCoBD_2"/>
    <property type="match status" value="2"/>
</dbReference>
<evidence type="ECO:0000313" key="3">
    <source>
        <dbReference type="Proteomes" id="UP000481327"/>
    </source>
</evidence>
<dbReference type="PIRSF" id="PIRSF036389">
    <property type="entry name" value="IOR_B"/>
    <property type="match status" value="1"/>
</dbReference>
<feature type="domain" description="Aldehyde oxidase/xanthine dehydrogenase a/b hammerhead" evidence="1">
    <location>
        <begin position="202"/>
        <end position="280"/>
    </location>
</feature>
<dbReference type="PANTHER" id="PTHR47495">
    <property type="entry name" value="ALDEHYDE DEHYDROGENASE"/>
    <property type="match status" value="1"/>
</dbReference>
<protein>
    <submittedName>
        <fullName evidence="2">Molybdopterin-dependent oxidoreductase</fullName>
    </submittedName>
</protein>
<dbReference type="PANTHER" id="PTHR47495:SF2">
    <property type="entry name" value="ALDEHYDE DEHYDROGENASE"/>
    <property type="match status" value="1"/>
</dbReference>
<reference evidence="2 3" key="1">
    <citation type="submission" date="2019-09" db="EMBL/GenBank/DDBJ databases">
        <title>Polymorphobacter sp. isolated from a lake in China.</title>
        <authorList>
            <person name="Liu Z."/>
        </authorList>
    </citation>
    <scope>NUCLEOTIDE SEQUENCE [LARGE SCALE GENOMIC DNA]</scope>
    <source>
        <strain evidence="2 3">D40P</strain>
    </source>
</reference>
<dbReference type="InterPro" id="IPR046867">
    <property type="entry name" value="AldOxase/xan_DH_MoCoBD2"/>
</dbReference>